<dbReference type="Pfam" id="PF09148">
    <property type="entry name" value="DUF1934"/>
    <property type="match status" value="1"/>
</dbReference>
<sequence>MNDKVYVKIRGLSAQEAGDAYKEAEDIEIISVGRYTRRAGKEYIRYEEVYDGESAKSDTLIKISEDRVEISKKGAITTIMEFIQDKKTVSCYNTPYGGLAMSIYTSMLDIERDEDKINIALEYTMDVNGQQMSECKVRIEICNQGKLEL</sequence>
<proteinExistence type="predicted"/>
<dbReference type="RefSeq" id="WP_022502392.1">
    <property type="nucleotide sequence ID" value="NZ_DAWCMB010000373.1"/>
</dbReference>
<accession>A0ABV1BXM3</accession>
<dbReference type="InterPro" id="IPR015231">
    <property type="entry name" value="DUF1934"/>
</dbReference>
<keyword evidence="2" id="KW-1185">Reference proteome</keyword>
<evidence type="ECO:0000313" key="2">
    <source>
        <dbReference type="Proteomes" id="UP001442364"/>
    </source>
</evidence>
<gene>
    <name evidence="1" type="ORF">WMO14_10390</name>
</gene>
<dbReference type="InterPro" id="IPR012674">
    <property type="entry name" value="Calycin"/>
</dbReference>
<protein>
    <submittedName>
        <fullName evidence="1">DUF1934 domain-containing protein</fullName>
    </submittedName>
</protein>
<dbReference type="EMBL" id="JBBMER010000007">
    <property type="protein sequence ID" value="MEQ2380289.1"/>
    <property type="molecule type" value="Genomic_DNA"/>
</dbReference>
<evidence type="ECO:0000313" key="1">
    <source>
        <dbReference type="EMBL" id="MEQ2380289.1"/>
    </source>
</evidence>
<reference evidence="1 2" key="1">
    <citation type="submission" date="2024-03" db="EMBL/GenBank/DDBJ databases">
        <title>Human intestinal bacterial collection.</title>
        <authorList>
            <person name="Pauvert C."/>
            <person name="Hitch T.C.A."/>
            <person name="Clavel T."/>
        </authorList>
    </citation>
    <scope>NUCLEOTIDE SEQUENCE [LARGE SCALE GENOMIC DNA]</scope>
    <source>
        <strain evidence="1 2">CLA-AA-H255</strain>
    </source>
</reference>
<comment type="caution">
    <text evidence="1">The sequence shown here is derived from an EMBL/GenBank/DDBJ whole genome shotgun (WGS) entry which is preliminary data.</text>
</comment>
<dbReference type="Proteomes" id="UP001442364">
    <property type="component" value="Unassembled WGS sequence"/>
</dbReference>
<dbReference type="Gene3D" id="2.40.128.20">
    <property type="match status" value="1"/>
</dbReference>
<organism evidence="1 2">
    <name type="scientific">[Lactobacillus] rogosae</name>
    <dbReference type="NCBI Taxonomy" id="706562"/>
    <lineage>
        <taxon>Bacteria</taxon>
        <taxon>Bacillati</taxon>
        <taxon>Bacillota</taxon>
        <taxon>Clostridia</taxon>
        <taxon>Lachnospirales</taxon>
        <taxon>Lachnospiraceae</taxon>
        <taxon>Lachnospira</taxon>
    </lineage>
</organism>
<name>A0ABV1BXM3_9FIRM</name>
<dbReference type="SUPFAM" id="SSF50814">
    <property type="entry name" value="Lipocalins"/>
    <property type="match status" value="1"/>
</dbReference>